<feature type="domain" description="Multidrug resistance protein MdtA-like barrel-sandwich hybrid" evidence="7">
    <location>
        <begin position="51"/>
        <end position="274"/>
    </location>
</feature>
<proteinExistence type="predicted"/>
<dbReference type="InterPro" id="IPR058625">
    <property type="entry name" value="MdtA-like_BSH"/>
</dbReference>
<dbReference type="Gene3D" id="1.10.287.470">
    <property type="entry name" value="Helix hairpin bin"/>
    <property type="match status" value="1"/>
</dbReference>
<evidence type="ECO:0000259" key="8">
    <source>
        <dbReference type="Pfam" id="PF25963"/>
    </source>
</evidence>
<dbReference type="Proteomes" id="UP000772812">
    <property type="component" value="Unassembled WGS sequence"/>
</dbReference>
<reference evidence="9 10" key="1">
    <citation type="journal article" date="2021" name="Syst. Appl. Microbiol.">
        <title>Persephonella atlantica sp. nov.: How to adapt to physico-chemical gradients in high temperature hydrothermal habitats.</title>
        <authorList>
            <person name="Francois D.X."/>
            <person name="Godfroy A."/>
            <person name="Mathien C."/>
            <person name="Aube J."/>
            <person name="Cathalot C."/>
            <person name="Lesongeur F."/>
            <person name="L'Haridon S."/>
            <person name="Philippon X."/>
            <person name="Roussel E.G."/>
        </authorList>
    </citation>
    <scope>NUCLEOTIDE SEQUENCE [LARGE SCALE GENOMIC DNA]</scope>
    <source>
        <strain evidence="9 10">MO1340</strain>
    </source>
</reference>
<feature type="domain" description="p-hydroxybenzoic acid efflux pump subunit AaeA-like beta-barrel" evidence="8">
    <location>
        <begin position="280"/>
        <end position="359"/>
    </location>
</feature>
<evidence type="ECO:0000256" key="6">
    <source>
        <dbReference type="SAM" id="Phobius"/>
    </source>
</evidence>
<feature type="transmembrane region" description="Helical" evidence="6">
    <location>
        <begin position="6"/>
        <end position="25"/>
    </location>
</feature>
<evidence type="ECO:0000256" key="5">
    <source>
        <dbReference type="SAM" id="Coils"/>
    </source>
</evidence>
<evidence type="ECO:0000256" key="2">
    <source>
        <dbReference type="ARBA" id="ARBA00022692"/>
    </source>
</evidence>
<dbReference type="SUPFAM" id="SSF111369">
    <property type="entry name" value="HlyD-like secretion proteins"/>
    <property type="match status" value="2"/>
</dbReference>
<dbReference type="RefSeq" id="WP_200673127.1">
    <property type="nucleotide sequence ID" value="NZ_JAACYA010000001.1"/>
</dbReference>
<keyword evidence="10" id="KW-1185">Reference proteome</keyword>
<dbReference type="PANTHER" id="PTHR30386">
    <property type="entry name" value="MEMBRANE FUSION SUBUNIT OF EMRAB-TOLC MULTIDRUG EFFLUX PUMP"/>
    <property type="match status" value="1"/>
</dbReference>
<dbReference type="Pfam" id="PF25963">
    <property type="entry name" value="Beta-barrel_AAEA"/>
    <property type="match status" value="1"/>
</dbReference>
<feature type="coiled-coil region" evidence="5">
    <location>
        <begin position="78"/>
        <end position="151"/>
    </location>
</feature>
<comment type="caution">
    <text evidence="9">The sequence shown here is derived from an EMBL/GenBank/DDBJ whole genome shotgun (WGS) entry which is preliminary data.</text>
</comment>
<sequence length="376" mass="42967">MKNKVGIGIVLLLIVVFAVIAFRWVKHRMEYAITDAVFVESDSMANLSFYRVKGKIVKMFKREGDYVKKGEVIAQIDDRDYRLKLQQINAQIQSLKQKKESLNSKLSKIKSQIDIKIKQAKLTKEQVTSSIKALEEQKKEVSLQIELIQKDRERFKNLLGKGLIPQRKFEQIDTQYKVLIHRRNYIDKKIAQMRVQLKKADESILLAYTERKSIEELKKQIKSVDRQIDALEKEAEDVKNLISYTRLISPYSGYIAKKFVSEGEVVPSGRPVYSIVPENSLYILVLLEETKLKGVKVGSEANIYIDAFPDKTFKGKVFEINPATAAKFALVPRDVTAGEFTKVAQRIPVKIKITEGDTSILKVGLGGEVEIRKSRD</sequence>
<comment type="subcellular location">
    <subcellularLocation>
        <location evidence="1">Membrane</location>
        <topology evidence="1">Single-pass membrane protein</topology>
    </subcellularLocation>
</comment>
<evidence type="ECO:0000256" key="3">
    <source>
        <dbReference type="ARBA" id="ARBA00022989"/>
    </source>
</evidence>
<dbReference type="Gene3D" id="2.40.30.170">
    <property type="match status" value="1"/>
</dbReference>
<name>A0ABS1GFM2_9AQUI</name>
<gene>
    <name evidence="9" type="ORF">GWK41_01410</name>
</gene>
<dbReference type="InterPro" id="IPR058634">
    <property type="entry name" value="AaeA-lik-b-barrel"/>
</dbReference>
<dbReference type="Gene3D" id="2.40.50.100">
    <property type="match status" value="1"/>
</dbReference>
<dbReference type="Pfam" id="PF25917">
    <property type="entry name" value="BSH_RND"/>
    <property type="match status" value="1"/>
</dbReference>
<feature type="coiled-coil region" evidence="5">
    <location>
        <begin position="214"/>
        <end position="241"/>
    </location>
</feature>
<dbReference type="PRINTS" id="PR01490">
    <property type="entry name" value="RTXTOXIND"/>
</dbReference>
<accession>A0ABS1GFM2</accession>
<evidence type="ECO:0000256" key="4">
    <source>
        <dbReference type="ARBA" id="ARBA00023136"/>
    </source>
</evidence>
<dbReference type="InterPro" id="IPR050739">
    <property type="entry name" value="MFP"/>
</dbReference>
<evidence type="ECO:0000259" key="7">
    <source>
        <dbReference type="Pfam" id="PF25917"/>
    </source>
</evidence>
<dbReference type="PANTHER" id="PTHR30386:SF26">
    <property type="entry name" value="TRANSPORT PROTEIN COMB"/>
    <property type="match status" value="1"/>
</dbReference>
<protein>
    <submittedName>
        <fullName evidence="9">HlyD family efflux transporter periplasmic adaptor subunit</fullName>
    </submittedName>
</protein>
<evidence type="ECO:0000313" key="9">
    <source>
        <dbReference type="EMBL" id="MBK3331720.1"/>
    </source>
</evidence>
<evidence type="ECO:0000313" key="10">
    <source>
        <dbReference type="Proteomes" id="UP000772812"/>
    </source>
</evidence>
<keyword evidence="4 6" id="KW-0472">Membrane</keyword>
<evidence type="ECO:0000256" key="1">
    <source>
        <dbReference type="ARBA" id="ARBA00004167"/>
    </source>
</evidence>
<organism evidence="9 10">
    <name type="scientific">Persephonella atlantica</name>
    <dbReference type="NCBI Taxonomy" id="2699429"/>
    <lineage>
        <taxon>Bacteria</taxon>
        <taxon>Pseudomonadati</taxon>
        <taxon>Aquificota</taxon>
        <taxon>Aquificia</taxon>
        <taxon>Aquificales</taxon>
        <taxon>Hydrogenothermaceae</taxon>
        <taxon>Persephonella</taxon>
    </lineage>
</organism>
<keyword evidence="2 6" id="KW-0812">Transmembrane</keyword>
<dbReference type="EMBL" id="JAACYA010000001">
    <property type="protein sequence ID" value="MBK3331720.1"/>
    <property type="molecule type" value="Genomic_DNA"/>
</dbReference>
<keyword evidence="5" id="KW-0175">Coiled coil</keyword>
<keyword evidence="3 6" id="KW-1133">Transmembrane helix</keyword>